<sequence>MVFASLSDLCDFKLRPLLAHCLTTAPVYPVTQTNHDLRPVLLLRLEAYFMDSWFGYYFPSPLFRIYLFCSTYKNSQLSPITKLSSSSFGGKKLPDSTAAAIEEKWLSSSVRPGGTEHDLKRDGIMFKNEDGETISEDMDRMRAFKRALTM</sequence>
<organism evidence="1 2">
    <name type="scientific">Linum tenue</name>
    <dbReference type="NCBI Taxonomy" id="586396"/>
    <lineage>
        <taxon>Eukaryota</taxon>
        <taxon>Viridiplantae</taxon>
        <taxon>Streptophyta</taxon>
        <taxon>Embryophyta</taxon>
        <taxon>Tracheophyta</taxon>
        <taxon>Spermatophyta</taxon>
        <taxon>Magnoliopsida</taxon>
        <taxon>eudicotyledons</taxon>
        <taxon>Gunneridae</taxon>
        <taxon>Pentapetalae</taxon>
        <taxon>rosids</taxon>
        <taxon>fabids</taxon>
        <taxon>Malpighiales</taxon>
        <taxon>Linaceae</taxon>
        <taxon>Linum</taxon>
    </lineage>
</organism>
<reference evidence="1" key="1">
    <citation type="submission" date="2022-08" db="EMBL/GenBank/DDBJ databases">
        <authorList>
            <person name="Gutierrez-Valencia J."/>
        </authorList>
    </citation>
    <scope>NUCLEOTIDE SEQUENCE</scope>
</reference>
<keyword evidence="2" id="KW-1185">Reference proteome</keyword>
<protein>
    <submittedName>
        <fullName evidence="1">Uncharacterized protein</fullName>
    </submittedName>
</protein>
<comment type="caution">
    <text evidence="1">The sequence shown here is derived from an EMBL/GenBank/DDBJ whole genome shotgun (WGS) entry which is preliminary data.</text>
</comment>
<accession>A0AAV0JWC2</accession>
<evidence type="ECO:0000313" key="2">
    <source>
        <dbReference type="Proteomes" id="UP001154282"/>
    </source>
</evidence>
<name>A0AAV0JWC2_9ROSI</name>
<gene>
    <name evidence="1" type="ORF">LITE_LOCUS15985</name>
</gene>
<proteinExistence type="predicted"/>
<dbReference type="EMBL" id="CAMGYJ010000005">
    <property type="protein sequence ID" value="CAI0413539.1"/>
    <property type="molecule type" value="Genomic_DNA"/>
</dbReference>
<dbReference type="Proteomes" id="UP001154282">
    <property type="component" value="Unassembled WGS sequence"/>
</dbReference>
<evidence type="ECO:0000313" key="1">
    <source>
        <dbReference type="EMBL" id="CAI0413539.1"/>
    </source>
</evidence>
<dbReference type="AlphaFoldDB" id="A0AAV0JWC2"/>